<dbReference type="AlphaFoldDB" id="A0A1M5L4C4"/>
<dbReference type="Pfam" id="PF00132">
    <property type="entry name" value="Hexapep"/>
    <property type="match status" value="1"/>
</dbReference>
<evidence type="ECO:0000313" key="5">
    <source>
        <dbReference type="EMBL" id="SHG59877.1"/>
    </source>
</evidence>
<gene>
    <name evidence="5" type="ORF">SAMN05444388_103330</name>
</gene>
<organism evidence="5 6">
    <name type="scientific">Flavobacterium johnsoniae</name>
    <name type="common">Cytophaga johnsonae</name>
    <dbReference type="NCBI Taxonomy" id="986"/>
    <lineage>
        <taxon>Bacteria</taxon>
        <taxon>Pseudomonadati</taxon>
        <taxon>Bacteroidota</taxon>
        <taxon>Flavobacteriia</taxon>
        <taxon>Flavobacteriales</taxon>
        <taxon>Flavobacteriaceae</taxon>
        <taxon>Flavobacterium</taxon>
    </lineage>
</organism>
<dbReference type="PROSITE" id="PS00101">
    <property type="entry name" value="HEXAPEP_TRANSFERASES"/>
    <property type="match status" value="1"/>
</dbReference>
<dbReference type="InterPro" id="IPR011004">
    <property type="entry name" value="Trimer_LpxA-like_sf"/>
</dbReference>
<dbReference type="InterPro" id="IPR001451">
    <property type="entry name" value="Hexapep"/>
</dbReference>
<proteinExistence type="inferred from homology"/>
<evidence type="ECO:0000313" key="6">
    <source>
        <dbReference type="Proteomes" id="UP000184112"/>
    </source>
</evidence>
<evidence type="ECO:0000256" key="2">
    <source>
        <dbReference type="ARBA" id="ARBA00022679"/>
    </source>
</evidence>
<keyword evidence="4" id="KW-0012">Acyltransferase</keyword>
<name>A0A1M5L4C4_FLAJO</name>
<dbReference type="PANTHER" id="PTHR43300">
    <property type="entry name" value="ACETYLTRANSFERASE"/>
    <property type="match status" value="1"/>
</dbReference>
<comment type="similarity">
    <text evidence="1">Belongs to the transferase hexapeptide repeat family.</text>
</comment>
<dbReference type="Proteomes" id="UP000184112">
    <property type="component" value="Unassembled WGS sequence"/>
</dbReference>
<evidence type="ECO:0000256" key="3">
    <source>
        <dbReference type="ARBA" id="ARBA00022737"/>
    </source>
</evidence>
<protein>
    <submittedName>
        <fullName evidence="5">Hexapeptide repeat of succinyl-transferase</fullName>
    </submittedName>
</protein>
<evidence type="ECO:0000256" key="1">
    <source>
        <dbReference type="ARBA" id="ARBA00007274"/>
    </source>
</evidence>
<keyword evidence="3" id="KW-0677">Repeat</keyword>
<sequence length="225" mass="25197">MVKIYLRTLLFIYGDFKSFLKFTLKKSKWRSMNEHNFTVLGIDTDLKKIKVGNSSYGMINAYEFGIDNEMLIIGNYVSIARDVSFILGGNHQMNTFTSYPLKAMLTNKDHHYDAVSKGPIIVEDECWLGYGVTVLSGVTIGRGAVIASGSVVTKDVLPYSVVGGNPARNIKDKHNKDSIDKLKTLSLMDIPKNVIIENMELFYEPIEDSFNKILKVKNAGINNNS</sequence>
<dbReference type="SUPFAM" id="SSF51161">
    <property type="entry name" value="Trimeric LpxA-like enzymes"/>
    <property type="match status" value="1"/>
</dbReference>
<accession>A0A1M5L4C4</accession>
<keyword evidence="2 5" id="KW-0808">Transferase</keyword>
<dbReference type="EMBL" id="FQWH01000003">
    <property type="protein sequence ID" value="SHG59877.1"/>
    <property type="molecule type" value="Genomic_DNA"/>
</dbReference>
<dbReference type="CDD" id="cd03349">
    <property type="entry name" value="LbH_XAT"/>
    <property type="match status" value="1"/>
</dbReference>
<evidence type="ECO:0000256" key="4">
    <source>
        <dbReference type="ARBA" id="ARBA00023315"/>
    </source>
</evidence>
<dbReference type="GO" id="GO:0016746">
    <property type="term" value="F:acyltransferase activity"/>
    <property type="evidence" value="ECO:0007669"/>
    <property type="project" value="UniProtKB-KW"/>
</dbReference>
<dbReference type="PANTHER" id="PTHR43300:SF11">
    <property type="entry name" value="ACETYLTRANSFERASE RV3034C-RELATED"/>
    <property type="match status" value="1"/>
</dbReference>
<dbReference type="Gene3D" id="2.160.10.10">
    <property type="entry name" value="Hexapeptide repeat proteins"/>
    <property type="match status" value="1"/>
</dbReference>
<dbReference type="InterPro" id="IPR018357">
    <property type="entry name" value="Hexapep_transf_CS"/>
</dbReference>
<dbReference type="InterPro" id="IPR050179">
    <property type="entry name" value="Trans_hexapeptide_repeat"/>
</dbReference>
<reference evidence="5 6" key="1">
    <citation type="submission" date="2016-11" db="EMBL/GenBank/DDBJ databases">
        <authorList>
            <person name="Jaros S."/>
            <person name="Januszkiewicz K."/>
            <person name="Wedrychowicz H."/>
        </authorList>
    </citation>
    <scope>NUCLEOTIDE SEQUENCE [LARGE SCALE GENOMIC DNA]</scope>
    <source>
        <strain evidence="5 6">DSM 6792</strain>
    </source>
</reference>